<feature type="transmembrane region" description="Helical" evidence="2">
    <location>
        <begin position="930"/>
        <end position="950"/>
    </location>
</feature>
<dbReference type="Proteomes" id="UP000642819">
    <property type="component" value="Unassembled WGS sequence"/>
</dbReference>
<feature type="transmembrane region" description="Helical" evidence="2">
    <location>
        <begin position="482"/>
        <end position="501"/>
    </location>
</feature>
<proteinExistence type="predicted"/>
<dbReference type="PANTHER" id="PTHR43685:SF3">
    <property type="entry name" value="SLR2126 PROTEIN"/>
    <property type="match status" value="1"/>
</dbReference>
<feature type="transmembrane region" description="Helical" evidence="2">
    <location>
        <begin position="135"/>
        <end position="157"/>
    </location>
</feature>
<evidence type="ECO:0000256" key="2">
    <source>
        <dbReference type="SAM" id="Phobius"/>
    </source>
</evidence>
<evidence type="ECO:0000256" key="1">
    <source>
        <dbReference type="SAM" id="MobiDB-lite"/>
    </source>
</evidence>
<feature type="transmembrane region" description="Helical" evidence="2">
    <location>
        <begin position="163"/>
        <end position="182"/>
    </location>
</feature>
<feature type="transmembrane region" description="Helical" evidence="2">
    <location>
        <begin position="585"/>
        <end position="605"/>
    </location>
</feature>
<dbReference type="PANTHER" id="PTHR43685">
    <property type="entry name" value="GLYCOSYLTRANSFERASE"/>
    <property type="match status" value="1"/>
</dbReference>
<dbReference type="InterPro" id="IPR050834">
    <property type="entry name" value="Glycosyltransf_2"/>
</dbReference>
<feature type="transmembrane region" description="Helical" evidence="2">
    <location>
        <begin position="394"/>
        <end position="412"/>
    </location>
</feature>
<keyword evidence="2" id="KW-1133">Transmembrane helix</keyword>
<keyword evidence="2" id="KW-0812">Transmembrane</keyword>
<feature type="transmembrane region" description="Helical" evidence="2">
    <location>
        <begin position="551"/>
        <end position="573"/>
    </location>
</feature>
<feature type="transmembrane region" description="Helical" evidence="2">
    <location>
        <begin position="258"/>
        <end position="279"/>
    </location>
</feature>
<organism evidence="3 4">
    <name type="scientific">Zhihengliuella salsuginis</name>
    <dbReference type="NCBI Taxonomy" id="578222"/>
    <lineage>
        <taxon>Bacteria</taxon>
        <taxon>Bacillati</taxon>
        <taxon>Actinomycetota</taxon>
        <taxon>Actinomycetes</taxon>
        <taxon>Micrococcales</taxon>
        <taxon>Micrococcaceae</taxon>
        <taxon>Zhihengliuella</taxon>
    </lineage>
</organism>
<protein>
    <recommendedName>
        <fullName evidence="5">Glycosyltransferase family 2 protein</fullName>
    </recommendedName>
</protein>
<dbReference type="Pfam" id="PF13641">
    <property type="entry name" value="Glyco_tranf_2_3"/>
    <property type="match status" value="1"/>
</dbReference>
<feature type="transmembrane region" description="Helical" evidence="2">
    <location>
        <begin position="459"/>
        <end position="475"/>
    </location>
</feature>
<feature type="transmembrane region" description="Helical" evidence="2">
    <location>
        <begin position="339"/>
        <end position="359"/>
    </location>
</feature>
<keyword evidence="4" id="KW-1185">Reference proteome</keyword>
<evidence type="ECO:0000313" key="4">
    <source>
        <dbReference type="Proteomes" id="UP000642819"/>
    </source>
</evidence>
<evidence type="ECO:0008006" key="5">
    <source>
        <dbReference type="Google" id="ProtNLM"/>
    </source>
</evidence>
<feature type="region of interest" description="Disordered" evidence="1">
    <location>
        <begin position="959"/>
        <end position="1020"/>
    </location>
</feature>
<dbReference type="EMBL" id="BMXK01000009">
    <property type="protein sequence ID" value="GHD09667.1"/>
    <property type="molecule type" value="Genomic_DNA"/>
</dbReference>
<feature type="compositionally biased region" description="Low complexity" evidence="1">
    <location>
        <begin position="1005"/>
        <end position="1020"/>
    </location>
</feature>
<keyword evidence="2" id="KW-0472">Membrane</keyword>
<reference evidence="4" key="1">
    <citation type="journal article" date="2019" name="Int. J. Syst. Evol. Microbiol.">
        <title>The Global Catalogue of Microorganisms (GCM) 10K type strain sequencing project: providing services to taxonomists for standard genome sequencing and annotation.</title>
        <authorList>
            <consortium name="The Broad Institute Genomics Platform"/>
            <consortium name="The Broad Institute Genome Sequencing Center for Infectious Disease"/>
            <person name="Wu L."/>
            <person name="Ma J."/>
        </authorList>
    </citation>
    <scope>NUCLEOTIDE SEQUENCE [LARGE SCALE GENOMIC DNA]</scope>
    <source>
        <strain evidence="4">KCTC 19466</strain>
    </source>
</reference>
<dbReference type="InterPro" id="IPR029044">
    <property type="entry name" value="Nucleotide-diphossugar_trans"/>
</dbReference>
<sequence>MTIAGCKQLDADRPRHLLDVGLSMSRTGERLTMVEPDELDQGQHDRRSDSFAVNSAGLLIRRDAWEALDGFDRALPGIGDDLDLCWRNRLAGHRVVVVPQARMYHVSDAVKHLTGPVAARRSQVYLRLKHAPLPLVPFLTVYAVLGGIGRFLAALVTKDPGHGVGQLGASLAAVLSPVSLFSSRRSAARTRKQRRSAVAALMTGRRDVREHKRHLLAGSEPEPAGEEPIAHSEASNPSGDDRDDFAALATPNRTSPAVSALIAVAVAVGLSLLGLRHLIGAQALTGGSLLPVSGRLGEIWANATGWWQATGSGTAGAPDPFDYVLTLIGAAGGTNPNTAVTVFVLAAMPLAALFAWLALGAVTGSRGIRMFGAVAYAIAPALQVALGSGRLGAVVVHVLAPLVALGVIRSIGGARRRGLSTLDDDDRAGARPGVAGTVSWTAAAGAGLALALVVAAAPALLLPAIVLIAVVGASAGRRAKTLWWIPLPALAVMAGLVVAAFTNLRVLLADPGVPQAFDAAPSWQQLLGFPVNLDTASPPAGLDLLPAGVPWLVVAAVLVALPGLVLAVVGVLVPDRAGWTARGAMAAVLVLLAGATAAQLVATGIDSGAVVTAFTGPFVSGVVLALLLAAAVGAGQLRFRAAPGRAAPARPGRAVRAGLSAAGVFATVSLLVAGSGWIAGSAGYGAESQVAPTAPRSLPATAADRGQSPLEARTLVVTQREGGVMETALMSGAGSTLDSVSAVAEADRYFGPVLESQRREDDDATTALRGTVASIVSGQAIDPREDLSALGVDYVVLRNVDSSGDYAASQIDVVPGLASVGKTDAGWLWRVEPVQVAGAEGSGDFTARVRIVDRNLQSRHLIASERGEVSAQDVPSGSDGRRVVLAERAATGWSATYDGRPLRSTTLGWAQAFELPAEAGELTVEYSDPWAIPVATLQGLVLLIAVLLVLPVRARRRAALAQPRWRTTDHIADEPEPAPDEAGAEHDSGAAEAPAEPSAAEDEPQAQAPQPDATTPEEQR</sequence>
<dbReference type="SUPFAM" id="SSF53448">
    <property type="entry name" value="Nucleotide-diphospho-sugar transferases"/>
    <property type="match status" value="1"/>
</dbReference>
<feature type="transmembrane region" description="Helical" evidence="2">
    <location>
        <begin position="617"/>
        <end position="637"/>
    </location>
</feature>
<gene>
    <name evidence="3" type="ORF">GCM10008096_22560</name>
</gene>
<feature type="transmembrane region" description="Helical" evidence="2">
    <location>
        <begin position="433"/>
        <end position="453"/>
    </location>
</feature>
<feature type="transmembrane region" description="Helical" evidence="2">
    <location>
        <begin position="371"/>
        <end position="388"/>
    </location>
</feature>
<name>A0ABQ3GIY0_9MICC</name>
<evidence type="ECO:0000313" key="3">
    <source>
        <dbReference type="EMBL" id="GHD09667.1"/>
    </source>
</evidence>
<feature type="region of interest" description="Disordered" evidence="1">
    <location>
        <begin position="210"/>
        <end position="248"/>
    </location>
</feature>
<comment type="caution">
    <text evidence="3">The sequence shown here is derived from an EMBL/GenBank/DDBJ whole genome shotgun (WGS) entry which is preliminary data.</text>
</comment>
<accession>A0ABQ3GIY0</accession>
<feature type="transmembrane region" description="Helical" evidence="2">
    <location>
        <begin position="658"/>
        <end position="679"/>
    </location>
</feature>
<dbReference type="Gene3D" id="3.90.550.10">
    <property type="entry name" value="Spore Coat Polysaccharide Biosynthesis Protein SpsA, Chain A"/>
    <property type="match status" value="1"/>
</dbReference>